<name>A0A0E1RVC2_COCIM</name>
<proteinExistence type="predicted"/>
<evidence type="ECO:0000313" key="1">
    <source>
        <dbReference type="EMBL" id="EAS29521.2"/>
    </source>
</evidence>
<reference evidence="2" key="1">
    <citation type="journal article" date="2009" name="Genome Res.">
        <title>Comparative genomic analyses of the human fungal pathogens Coccidioides and their relatives.</title>
        <authorList>
            <person name="Sharpton T.J."/>
            <person name="Stajich J.E."/>
            <person name="Rounsley S.D."/>
            <person name="Gardner M.J."/>
            <person name="Wortman J.R."/>
            <person name="Jordar V.S."/>
            <person name="Maiti R."/>
            <person name="Kodira C.D."/>
            <person name="Neafsey D.E."/>
            <person name="Zeng Q."/>
            <person name="Hung C.-Y."/>
            <person name="McMahan C."/>
            <person name="Muszewska A."/>
            <person name="Grynberg M."/>
            <person name="Mandel M.A."/>
            <person name="Kellner E.M."/>
            <person name="Barker B.M."/>
            <person name="Galgiani J.N."/>
            <person name="Orbach M.J."/>
            <person name="Kirkland T.N."/>
            <person name="Cole G.T."/>
            <person name="Henn M.R."/>
            <person name="Birren B.W."/>
            <person name="Taylor J.W."/>
        </authorList>
    </citation>
    <scope>NUCLEOTIDE SEQUENCE [LARGE SCALE GENOMIC DNA]</scope>
    <source>
        <strain evidence="2">RS</strain>
    </source>
</reference>
<sequence length="88" mass="10336">MADKFCEQRGPKRGQQKVLKIFDSEDQLSAPSKVPPHIFAIFTANTTKWHPVQSQPDIRQRLFWNVTHKYQGDIIYAKEPKWPWSRVG</sequence>
<dbReference type="VEuPathDB" id="FungiDB:CIMG_13246"/>
<accession>A0A0E1RVC2</accession>
<dbReference type="EMBL" id="GG704913">
    <property type="protein sequence ID" value="EAS29521.2"/>
    <property type="molecule type" value="Genomic_DNA"/>
</dbReference>
<reference evidence="2" key="2">
    <citation type="journal article" date="2010" name="Genome Res.">
        <title>Population genomic sequencing of Coccidioides fungi reveals recent hybridization and transposon control.</title>
        <authorList>
            <person name="Neafsey D.E."/>
            <person name="Barker B.M."/>
            <person name="Sharpton T.J."/>
            <person name="Stajich J.E."/>
            <person name="Park D.J."/>
            <person name="Whiston E."/>
            <person name="Hung C.-Y."/>
            <person name="McMahan C."/>
            <person name="White J."/>
            <person name="Sykes S."/>
            <person name="Heiman D."/>
            <person name="Young S."/>
            <person name="Zeng Q."/>
            <person name="Abouelleil A."/>
            <person name="Aftuck L."/>
            <person name="Bessette D."/>
            <person name="Brown A."/>
            <person name="FitzGerald M."/>
            <person name="Lui A."/>
            <person name="Macdonald J.P."/>
            <person name="Priest M."/>
            <person name="Orbach M.J."/>
            <person name="Galgiani J.N."/>
            <person name="Kirkland T.N."/>
            <person name="Cole G.T."/>
            <person name="Birren B.W."/>
            <person name="Henn M.R."/>
            <person name="Taylor J.W."/>
            <person name="Rounsley S.D."/>
        </authorList>
    </citation>
    <scope>GENOME REANNOTATION</scope>
    <source>
        <strain evidence="2">RS</strain>
    </source>
</reference>
<dbReference type="RefSeq" id="XP_001241104.2">
    <property type="nucleotide sequence ID" value="XM_001241103.2"/>
</dbReference>
<protein>
    <submittedName>
        <fullName evidence="1">Uncharacterized protein</fullName>
    </submittedName>
</protein>
<dbReference type="Proteomes" id="UP000001261">
    <property type="component" value="Unassembled WGS sequence"/>
</dbReference>
<dbReference type="AlphaFoldDB" id="A0A0E1RVC2"/>
<dbReference type="InParanoid" id="A0A0E1RVC2"/>
<dbReference type="KEGG" id="cim:CIMG_13246"/>
<evidence type="ECO:0000313" key="2">
    <source>
        <dbReference type="Proteomes" id="UP000001261"/>
    </source>
</evidence>
<keyword evidence="2" id="KW-1185">Reference proteome</keyword>
<organism evidence="1 2">
    <name type="scientific">Coccidioides immitis (strain RS)</name>
    <name type="common">Valley fever fungus</name>
    <dbReference type="NCBI Taxonomy" id="246410"/>
    <lineage>
        <taxon>Eukaryota</taxon>
        <taxon>Fungi</taxon>
        <taxon>Dikarya</taxon>
        <taxon>Ascomycota</taxon>
        <taxon>Pezizomycotina</taxon>
        <taxon>Eurotiomycetes</taxon>
        <taxon>Eurotiomycetidae</taxon>
        <taxon>Onygenales</taxon>
        <taxon>Onygenaceae</taxon>
        <taxon>Coccidioides</taxon>
    </lineage>
</organism>
<gene>
    <name evidence="1" type="ORF">CIMG_13246</name>
</gene>
<dbReference type="GeneID" id="24164873"/>